<protein>
    <submittedName>
        <fullName evidence="5">Putative RNA-binding 19</fullName>
    </submittedName>
</protein>
<organism evidence="5 6">
    <name type="scientific">Brachionus plicatilis</name>
    <name type="common">Marine rotifer</name>
    <name type="synonym">Brachionus muelleri</name>
    <dbReference type="NCBI Taxonomy" id="10195"/>
    <lineage>
        <taxon>Eukaryota</taxon>
        <taxon>Metazoa</taxon>
        <taxon>Spiralia</taxon>
        <taxon>Gnathifera</taxon>
        <taxon>Rotifera</taxon>
        <taxon>Eurotatoria</taxon>
        <taxon>Monogononta</taxon>
        <taxon>Pseudotrocha</taxon>
        <taxon>Ploima</taxon>
        <taxon>Brachionidae</taxon>
        <taxon>Brachionus</taxon>
    </lineage>
</organism>
<name>A0A3M7QZ84_BRAPC</name>
<dbReference type="FunFam" id="3.30.70.330:FF:000738">
    <property type="entry name" value="RNA-binding motif protein 19"/>
    <property type="match status" value="1"/>
</dbReference>
<dbReference type="PROSITE" id="PS50102">
    <property type="entry name" value="RRM"/>
    <property type="match status" value="1"/>
</dbReference>
<keyword evidence="6" id="KW-1185">Reference proteome</keyword>
<feature type="compositionally biased region" description="Basic and acidic residues" evidence="3">
    <location>
        <begin position="101"/>
        <end position="114"/>
    </location>
</feature>
<keyword evidence="1 2" id="KW-0694">RNA-binding</keyword>
<evidence type="ECO:0000313" key="6">
    <source>
        <dbReference type="Proteomes" id="UP000276133"/>
    </source>
</evidence>
<evidence type="ECO:0000256" key="2">
    <source>
        <dbReference type="PROSITE-ProRule" id="PRU00176"/>
    </source>
</evidence>
<dbReference type="Pfam" id="PF00076">
    <property type="entry name" value="RRM_1"/>
    <property type="match status" value="1"/>
</dbReference>
<feature type="region of interest" description="Disordered" evidence="3">
    <location>
        <begin position="86"/>
        <end position="114"/>
    </location>
</feature>
<dbReference type="EMBL" id="REGN01004687">
    <property type="protein sequence ID" value="RNA16529.1"/>
    <property type="molecule type" value="Genomic_DNA"/>
</dbReference>
<dbReference type="Proteomes" id="UP000276133">
    <property type="component" value="Unassembled WGS sequence"/>
</dbReference>
<feature type="domain" description="RRM" evidence="4">
    <location>
        <begin position="3"/>
        <end position="79"/>
    </location>
</feature>
<dbReference type="PANTHER" id="PTHR23003">
    <property type="entry name" value="RNA RECOGNITION MOTIF RRM DOMAIN CONTAINING PROTEIN"/>
    <property type="match status" value="1"/>
</dbReference>
<proteinExistence type="predicted"/>
<sequence>MGLRIIVKNLPKKISDEKFRSHFSKVGEITDAKLKFTKDGKFRQFGFVGFKSDDQAKQAIDFFNTYIDASKLVVELYQPLNEASKSRPWSKYSKDHKKPQLKKEMTKKAATKKDKKEDKMEKLCLWTSCRRICLHHVHVSRKALQAFNELDGTVYQGRMLHIIAAKSKTEAEEIDEKNFKQKKKTELKKKAHNSHNWNSLFINQNSVANLMASRYQVDKSDIYDVHSSGK</sequence>
<reference evidence="5 6" key="1">
    <citation type="journal article" date="2018" name="Sci. Rep.">
        <title>Genomic signatures of local adaptation to the degree of environmental predictability in rotifers.</title>
        <authorList>
            <person name="Franch-Gras L."/>
            <person name="Hahn C."/>
            <person name="Garcia-Roger E.M."/>
            <person name="Carmona M.J."/>
            <person name="Serra M."/>
            <person name="Gomez A."/>
        </authorList>
    </citation>
    <scope>NUCLEOTIDE SEQUENCE [LARGE SCALE GENOMIC DNA]</scope>
    <source>
        <strain evidence="5">HYR1</strain>
    </source>
</reference>
<comment type="caution">
    <text evidence="5">The sequence shown here is derived from an EMBL/GenBank/DDBJ whole genome shotgun (WGS) entry which is preliminary data.</text>
</comment>
<gene>
    <name evidence="5" type="ORF">BpHYR1_016454</name>
</gene>
<dbReference type="Gene3D" id="3.30.70.330">
    <property type="match status" value="1"/>
</dbReference>
<dbReference type="InterPro" id="IPR035979">
    <property type="entry name" value="RBD_domain_sf"/>
</dbReference>
<accession>A0A3M7QZ84</accession>
<dbReference type="SUPFAM" id="SSF54928">
    <property type="entry name" value="RNA-binding domain, RBD"/>
    <property type="match status" value="1"/>
</dbReference>
<evidence type="ECO:0000256" key="3">
    <source>
        <dbReference type="SAM" id="MobiDB-lite"/>
    </source>
</evidence>
<evidence type="ECO:0000313" key="5">
    <source>
        <dbReference type="EMBL" id="RNA16529.1"/>
    </source>
</evidence>
<dbReference type="InterPro" id="IPR050374">
    <property type="entry name" value="RRT5_SRSF_SR"/>
</dbReference>
<dbReference type="InterPro" id="IPR000504">
    <property type="entry name" value="RRM_dom"/>
</dbReference>
<dbReference type="GO" id="GO:0005634">
    <property type="term" value="C:nucleus"/>
    <property type="evidence" value="ECO:0007669"/>
    <property type="project" value="TreeGrafter"/>
</dbReference>
<dbReference type="AlphaFoldDB" id="A0A3M7QZ84"/>
<dbReference type="GO" id="GO:0003729">
    <property type="term" value="F:mRNA binding"/>
    <property type="evidence" value="ECO:0007669"/>
    <property type="project" value="TreeGrafter"/>
</dbReference>
<dbReference type="STRING" id="10195.A0A3M7QZ84"/>
<dbReference type="OrthoDB" id="439639at2759"/>
<dbReference type="InterPro" id="IPR012677">
    <property type="entry name" value="Nucleotide-bd_a/b_plait_sf"/>
</dbReference>
<dbReference type="GO" id="GO:0005737">
    <property type="term" value="C:cytoplasm"/>
    <property type="evidence" value="ECO:0007669"/>
    <property type="project" value="TreeGrafter"/>
</dbReference>
<evidence type="ECO:0000259" key="4">
    <source>
        <dbReference type="PROSITE" id="PS50102"/>
    </source>
</evidence>
<dbReference type="SMART" id="SM00360">
    <property type="entry name" value="RRM"/>
    <property type="match status" value="1"/>
</dbReference>
<feature type="non-terminal residue" evidence="5">
    <location>
        <position position="230"/>
    </location>
</feature>
<evidence type="ECO:0000256" key="1">
    <source>
        <dbReference type="ARBA" id="ARBA00022884"/>
    </source>
</evidence>